<keyword evidence="6" id="KW-0472">Membrane</keyword>
<evidence type="ECO:0000256" key="8">
    <source>
        <dbReference type="ARBA" id="ARBA00035112"/>
    </source>
</evidence>
<dbReference type="RefSeq" id="XP_016588720.1">
    <property type="nucleotide sequence ID" value="XM_016736508.1"/>
</dbReference>
<protein>
    <recommendedName>
        <fullName evidence="11">Tat pathway signal sequence</fullName>
    </recommendedName>
</protein>
<accession>A0A0F2MAE3</accession>
<keyword evidence="4" id="KW-1133">Transmembrane helix</keyword>
<dbReference type="VEuPathDB" id="FungiDB:SPSK_09941"/>
<dbReference type="GO" id="GO:0016020">
    <property type="term" value="C:membrane"/>
    <property type="evidence" value="ECO:0007669"/>
    <property type="project" value="UniProtKB-SubCell"/>
</dbReference>
<comment type="subcellular location">
    <subcellularLocation>
        <location evidence="1">Membrane</location>
        <topology evidence="1">Single-pass membrane protein</topology>
    </subcellularLocation>
</comment>
<reference evidence="9 10" key="1">
    <citation type="journal article" date="2014" name="BMC Genomics">
        <title>Comparative genomics of the major fungal agents of human and animal Sporotrichosis: Sporothrix schenckii and Sporothrix brasiliensis.</title>
        <authorList>
            <person name="Teixeira M.M."/>
            <person name="de Almeida L.G."/>
            <person name="Kubitschek-Barreira P."/>
            <person name="Alves F.L."/>
            <person name="Kioshima E.S."/>
            <person name="Abadio A.K."/>
            <person name="Fernandes L."/>
            <person name="Derengowski L.S."/>
            <person name="Ferreira K.S."/>
            <person name="Souza R.C."/>
            <person name="Ruiz J.C."/>
            <person name="de Andrade N.C."/>
            <person name="Paes H.C."/>
            <person name="Nicola A.M."/>
            <person name="Albuquerque P."/>
            <person name="Gerber A.L."/>
            <person name="Martins V.P."/>
            <person name="Peconick L.D."/>
            <person name="Neto A.V."/>
            <person name="Chaucanez C.B."/>
            <person name="Silva P.A."/>
            <person name="Cunha O.L."/>
            <person name="de Oliveira F.F."/>
            <person name="dos Santos T.C."/>
            <person name="Barros A.L."/>
            <person name="Soares M.A."/>
            <person name="de Oliveira L.M."/>
            <person name="Marini M.M."/>
            <person name="Villalobos-Duno H."/>
            <person name="Cunha M.M."/>
            <person name="de Hoog S."/>
            <person name="da Silveira J.F."/>
            <person name="Henrissat B."/>
            <person name="Nino-Vega G.A."/>
            <person name="Cisalpino P.S."/>
            <person name="Mora-Montes H.M."/>
            <person name="Almeida S.R."/>
            <person name="Stajich J.E."/>
            <person name="Lopes-Bezerra L.M."/>
            <person name="Vasconcelos A.T."/>
            <person name="Felipe M.S."/>
        </authorList>
    </citation>
    <scope>NUCLEOTIDE SEQUENCE [LARGE SCALE GENOMIC DNA]</scope>
    <source>
        <strain evidence="9 10">1099-18</strain>
    </source>
</reference>
<sequence>MAARLPNKTILLPHDKQRRYLVELDVFHQLHCLNMVRKALHPEYYVPHTPGLHTGDEDELLGPHHIDHCIDAIRQSLMCSADISSLTWSWDEHRRRHMERGTVLHTCKRFDKIQEWARAHTVRMPFDATYRERNDPLDPETWD</sequence>
<dbReference type="Proteomes" id="UP000033710">
    <property type="component" value="Unassembled WGS sequence"/>
</dbReference>
<dbReference type="Pfam" id="PF11807">
    <property type="entry name" value="UstYa"/>
    <property type="match status" value="1"/>
</dbReference>
<evidence type="ECO:0000256" key="4">
    <source>
        <dbReference type="ARBA" id="ARBA00022989"/>
    </source>
</evidence>
<keyword evidence="5" id="KW-0843">Virulence</keyword>
<reference evidence="9 10" key="2">
    <citation type="journal article" date="2015" name="Eukaryot. Cell">
        <title>Asexual propagation of a virulent clone complex in a human and feline outbreak of sporotrichosis.</title>
        <authorList>
            <person name="Teixeira Mde M."/>
            <person name="Rodrigues A.M."/>
            <person name="Tsui C.K."/>
            <person name="de Almeida L.G."/>
            <person name="Van Diepeningen A.D."/>
            <person name="van den Ende B.G."/>
            <person name="Fernandes G.F."/>
            <person name="Kano R."/>
            <person name="Hamelin R.C."/>
            <person name="Lopes-Bezerra L.M."/>
            <person name="Vasconcelos A.T."/>
            <person name="de Hoog S."/>
            <person name="de Camargo Z.P."/>
            <person name="Felipe M.S."/>
        </authorList>
    </citation>
    <scope>NUCLEOTIDE SEQUENCE [LARGE SCALE GENOMIC DNA]</scope>
    <source>
        <strain evidence="9 10">1099-18</strain>
    </source>
</reference>
<keyword evidence="3" id="KW-0812">Transmembrane</keyword>
<dbReference type="GeneID" id="27671785"/>
<dbReference type="EMBL" id="AXCR01000007">
    <property type="protein sequence ID" value="KJR86044.1"/>
    <property type="molecule type" value="Genomic_DNA"/>
</dbReference>
<comment type="pathway">
    <text evidence="2">Mycotoxin biosynthesis.</text>
</comment>
<evidence type="ECO:0000256" key="7">
    <source>
        <dbReference type="ARBA" id="ARBA00023180"/>
    </source>
</evidence>
<evidence type="ECO:0000256" key="5">
    <source>
        <dbReference type="ARBA" id="ARBA00023026"/>
    </source>
</evidence>
<proteinExistence type="inferred from homology"/>
<evidence type="ECO:0000256" key="3">
    <source>
        <dbReference type="ARBA" id="ARBA00022692"/>
    </source>
</evidence>
<dbReference type="GO" id="GO:0043386">
    <property type="term" value="P:mycotoxin biosynthetic process"/>
    <property type="evidence" value="ECO:0007669"/>
    <property type="project" value="InterPro"/>
</dbReference>
<dbReference type="PANTHER" id="PTHR33365:SF4">
    <property type="entry name" value="CYCLOCHLOROTINE BIOSYNTHESIS PROTEIN O"/>
    <property type="match status" value="1"/>
</dbReference>
<comment type="similarity">
    <text evidence="8">Belongs to the ustYa family.</text>
</comment>
<dbReference type="PANTHER" id="PTHR33365">
    <property type="entry name" value="YALI0B05434P"/>
    <property type="match status" value="1"/>
</dbReference>
<evidence type="ECO:0000313" key="9">
    <source>
        <dbReference type="EMBL" id="KJR86044.1"/>
    </source>
</evidence>
<organism evidence="9 10">
    <name type="scientific">Sporothrix schenckii 1099-18</name>
    <dbReference type="NCBI Taxonomy" id="1397361"/>
    <lineage>
        <taxon>Eukaryota</taxon>
        <taxon>Fungi</taxon>
        <taxon>Dikarya</taxon>
        <taxon>Ascomycota</taxon>
        <taxon>Pezizomycotina</taxon>
        <taxon>Sordariomycetes</taxon>
        <taxon>Sordariomycetidae</taxon>
        <taxon>Ophiostomatales</taxon>
        <taxon>Ophiostomataceae</taxon>
        <taxon>Sporothrix</taxon>
    </lineage>
</organism>
<evidence type="ECO:0008006" key="11">
    <source>
        <dbReference type="Google" id="ProtNLM"/>
    </source>
</evidence>
<dbReference type="OrthoDB" id="3687641at2759"/>
<dbReference type="KEGG" id="ssck:SPSK_09941"/>
<gene>
    <name evidence="9" type="ORF">SPSK_09941</name>
</gene>
<evidence type="ECO:0000313" key="10">
    <source>
        <dbReference type="Proteomes" id="UP000033710"/>
    </source>
</evidence>
<dbReference type="AlphaFoldDB" id="A0A0F2MAE3"/>
<name>A0A0F2MAE3_SPOSC</name>
<dbReference type="InterPro" id="IPR021765">
    <property type="entry name" value="UstYa-like"/>
</dbReference>
<keyword evidence="7" id="KW-0325">Glycoprotein</keyword>
<evidence type="ECO:0000256" key="6">
    <source>
        <dbReference type="ARBA" id="ARBA00023136"/>
    </source>
</evidence>
<evidence type="ECO:0000256" key="1">
    <source>
        <dbReference type="ARBA" id="ARBA00004167"/>
    </source>
</evidence>
<comment type="caution">
    <text evidence="9">The sequence shown here is derived from an EMBL/GenBank/DDBJ whole genome shotgun (WGS) entry which is preliminary data.</text>
</comment>
<evidence type="ECO:0000256" key="2">
    <source>
        <dbReference type="ARBA" id="ARBA00004685"/>
    </source>
</evidence>